<dbReference type="STRING" id="27349.A0A0L6UK87"/>
<dbReference type="PANTHER" id="PTHR12616">
    <property type="entry name" value="VACUOLAR PROTEIN SORTING VPS41"/>
    <property type="match status" value="1"/>
</dbReference>
<reference evidence="3 4" key="1">
    <citation type="submission" date="2015-08" db="EMBL/GenBank/DDBJ databases">
        <title>Next Generation Sequencing and Analysis of the Genome of Puccinia sorghi L Schw, the Causal Agent of Maize Common Rust.</title>
        <authorList>
            <person name="Rochi L."/>
            <person name="Burguener G."/>
            <person name="Darino M."/>
            <person name="Turjanski A."/>
            <person name="Kreff E."/>
            <person name="Dieguez M.J."/>
            <person name="Sacco F."/>
        </authorList>
    </citation>
    <scope>NUCLEOTIDE SEQUENCE [LARGE SCALE GENOMIC DNA]</scope>
    <source>
        <strain evidence="3 4">RO10H11247</strain>
    </source>
</reference>
<dbReference type="Proteomes" id="UP000037035">
    <property type="component" value="Unassembled WGS sequence"/>
</dbReference>
<dbReference type="InterPro" id="IPR045111">
    <property type="entry name" value="Vps41/Vps8"/>
</dbReference>
<evidence type="ECO:0000313" key="3">
    <source>
        <dbReference type="EMBL" id="KNZ48235.1"/>
    </source>
</evidence>
<comment type="caution">
    <text evidence="3">The sequence shown here is derived from an EMBL/GenBank/DDBJ whole genome shotgun (WGS) entry which is preliminary data.</text>
</comment>
<gene>
    <name evidence="3" type="ORF">VP01_580g3</name>
</gene>
<feature type="compositionally biased region" description="Polar residues" evidence="1">
    <location>
        <begin position="43"/>
        <end position="71"/>
    </location>
</feature>
<dbReference type="OrthoDB" id="244107at2759"/>
<dbReference type="PANTHER" id="PTHR12616:SF1">
    <property type="entry name" value="VACUOLAR PROTEIN SORTING-ASSOCIATED PROTEIN 41 HOMOLOG"/>
    <property type="match status" value="1"/>
</dbReference>
<dbReference type="InterPro" id="IPR011990">
    <property type="entry name" value="TPR-like_helical_dom_sf"/>
</dbReference>
<dbReference type="GO" id="GO:0034058">
    <property type="term" value="P:endosomal vesicle fusion"/>
    <property type="evidence" value="ECO:0007669"/>
    <property type="project" value="TreeGrafter"/>
</dbReference>
<dbReference type="GO" id="GO:0016236">
    <property type="term" value="P:macroautophagy"/>
    <property type="evidence" value="ECO:0007669"/>
    <property type="project" value="TreeGrafter"/>
</dbReference>
<dbReference type="InterPro" id="IPR057780">
    <property type="entry name" value="Beta-prop_Vps41"/>
</dbReference>
<organism evidence="3 4">
    <name type="scientific">Puccinia sorghi</name>
    <dbReference type="NCBI Taxonomy" id="27349"/>
    <lineage>
        <taxon>Eukaryota</taxon>
        <taxon>Fungi</taxon>
        <taxon>Dikarya</taxon>
        <taxon>Basidiomycota</taxon>
        <taxon>Pucciniomycotina</taxon>
        <taxon>Pucciniomycetes</taxon>
        <taxon>Pucciniales</taxon>
        <taxon>Pucciniaceae</taxon>
        <taxon>Puccinia</taxon>
    </lineage>
</organism>
<dbReference type="VEuPathDB" id="FungiDB:VP01_580g3"/>
<dbReference type="AlphaFoldDB" id="A0A0L6UK87"/>
<feature type="region of interest" description="Disordered" evidence="1">
    <location>
        <begin position="378"/>
        <end position="422"/>
    </location>
</feature>
<dbReference type="Pfam" id="PF23411">
    <property type="entry name" value="Beta-prop_Vps41"/>
    <property type="match status" value="1"/>
</dbReference>
<dbReference type="EMBL" id="LAVV01011063">
    <property type="protein sequence ID" value="KNZ48235.1"/>
    <property type="molecule type" value="Genomic_DNA"/>
</dbReference>
<evidence type="ECO:0000313" key="4">
    <source>
        <dbReference type="Proteomes" id="UP000037035"/>
    </source>
</evidence>
<dbReference type="GO" id="GO:0006623">
    <property type="term" value="P:protein targeting to vacuole"/>
    <property type="evidence" value="ECO:0007669"/>
    <property type="project" value="InterPro"/>
</dbReference>
<dbReference type="InterPro" id="IPR015943">
    <property type="entry name" value="WD40/YVTN_repeat-like_dom_sf"/>
</dbReference>
<dbReference type="Gene3D" id="2.130.10.10">
    <property type="entry name" value="YVTN repeat-like/Quinoprotein amine dehydrogenase"/>
    <property type="match status" value="1"/>
</dbReference>
<protein>
    <recommendedName>
        <fullName evidence="2">Vps41 beta-propeller domain-containing protein</fullName>
    </recommendedName>
</protein>
<evidence type="ECO:0000256" key="1">
    <source>
        <dbReference type="SAM" id="MobiDB-lite"/>
    </source>
</evidence>
<feature type="region of interest" description="Disordered" evidence="1">
    <location>
        <begin position="1"/>
        <end position="89"/>
    </location>
</feature>
<keyword evidence="4" id="KW-1185">Reference proteome</keyword>
<sequence length="1119" mass="125520">MDSEREQENGDGQLENPTEDEEIASKDQAIMELSSVSEPPPIQNTEENPSENHPGQQLEHSSESVSLAVSTQDDDDGEGDDEEEEEEEPLFKYQRLEGHIDKLFQNDNASALTTSEKLIALGTHNGVVYILNHRIELIKRFRPHSATIYDIKIEVAEQFIATASMDGKISIVQLAGGNDVFILDLKRPMMAVAMEPLYHKHPNKRLFISGGLAGNLTLHEKGWLGNKETILHSDEGSIWSAEWKNNLVVWANDTVGFLSALLFLLGIRIIDINTHQKIAYIPRRADEPRADLYRCHFSWSAPEKLLVGWADTIRVLSIKENPNPSHIPRGLISTSSASSSNLSVKVDMVFQVDCIISGICAWEAQGSPDIAILAHTSEPDESDRDTSTNEHPPSDDGTVDSIPARSSKRKPAQRPELRIISSNGEEISSDALNIKLFQRYQPNDYCLCHLVPPRPETGKRKKVDDESLYVMSPKDLILVELRNRSDHISWMIEHQNYEGAMKEVEQAGLAGAHGYSLSQFQVAANASPPILANDVEAWEDWIFMLTEKGQLDVCSVIIPYVPTESPRLSKVVYEVILVHLLRSNPQVRYTEKESLPSSAGSSHMFYPRGFVYTKEMLNMIRSWSPELYSIPAVLSAALDRLSRDSESCHILMTCIAELYILNHQPGKAVSYLLRLRKPEVFDLIKDNNLFTDVQDQALLMIEFSDELNRLKMVRLNNEGSDEEDQATGATTPDEKSLREYSAAIDLLVQHTYSIPVARVIAQLTDHRRYQYLYLDALFELDPSLGTDYADLHVDLFAEFNRQRLMKFLRASTFYNLEKVSTYLLAYQICQDLNFVPEMVYLLGRMGNNRQALFLIIDRIGDVHRSNGLSSRRLSLPRSRTMMIYGKTCCGTQKRDQVGTTFPPFIRGLLDNVGSEIDPIRLIRRIQNGLEIPDLKASIIKILHDFHLQLGAHSSSLVIVGPCQISLIEGCRSIMFSDCRDLSNVYYTSQTLGALGDPSLRCQKCNRLLTERHQAGGASEGANETVGEKGERLSIMFLCRHSFHSLCVFDANTVLAAVAEQDRDRSRSAPLGSSSDFFHDNNFNAINLKFSQTLILKSGQGSCPICSASPSISKNFSIPT</sequence>
<dbReference type="SUPFAM" id="SSF101908">
    <property type="entry name" value="Putative isomerase YbhE"/>
    <property type="match status" value="1"/>
</dbReference>
<name>A0A0L6UK87_9BASI</name>
<accession>A0A0L6UK87</accession>
<proteinExistence type="predicted"/>
<evidence type="ECO:0000259" key="2">
    <source>
        <dbReference type="Pfam" id="PF23411"/>
    </source>
</evidence>
<dbReference type="Gene3D" id="1.25.40.10">
    <property type="entry name" value="Tetratricopeptide repeat domain"/>
    <property type="match status" value="1"/>
</dbReference>
<dbReference type="GO" id="GO:0009267">
    <property type="term" value="P:cellular response to starvation"/>
    <property type="evidence" value="ECO:0007669"/>
    <property type="project" value="TreeGrafter"/>
</dbReference>
<dbReference type="GO" id="GO:0030897">
    <property type="term" value="C:HOPS complex"/>
    <property type="evidence" value="ECO:0007669"/>
    <property type="project" value="TreeGrafter"/>
</dbReference>
<dbReference type="GO" id="GO:0005770">
    <property type="term" value="C:late endosome"/>
    <property type="evidence" value="ECO:0007669"/>
    <property type="project" value="TreeGrafter"/>
</dbReference>
<feature type="compositionally biased region" description="Basic and acidic residues" evidence="1">
    <location>
        <begin position="384"/>
        <end position="394"/>
    </location>
</feature>
<feature type="domain" description="Vps41 beta-propeller" evidence="2">
    <location>
        <begin position="92"/>
        <end position="479"/>
    </location>
</feature>
<feature type="compositionally biased region" description="Acidic residues" evidence="1">
    <location>
        <begin position="72"/>
        <end position="88"/>
    </location>
</feature>
<dbReference type="Pfam" id="PF23556">
    <property type="entry name" value="TPR_Vps41"/>
    <property type="match status" value="2"/>
</dbReference>